<dbReference type="EMBL" id="SMLW01000296">
    <property type="protein sequence ID" value="MTI23759.1"/>
    <property type="molecule type" value="Genomic_DNA"/>
</dbReference>
<sequence length="97" mass="11467">MKDTLELPDKIKTVSSIKADSEKSLRKLRYYLELNKELQPMIINQGLLDEEWREKYIQFSKYADKVLANSEYVIKAYADLELYLLKYPDLASKQSEN</sequence>
<comment type="caution">
    <text evidence="1">The sequence shown here is derived from an EMBL/GenBank/DDBJ whole genome shotgun (WGS) entry which is preliminary data.</text>
</comment>
<evidence type="ECO:0000313" key="2">
    <source>
        <dbReference type="Proteomes" id="UP000798808"/>
    </source>
</evidence>
<proteinExistence type="predicted"/>
<accession>A0ABW9RI69</accession>
<dbReference type="RefSeq" id="WP_155169025.1">
    <property type="nucleotide sequence ID" value="NZ_SMLW01000296.1"/>
</dbReference>
<reference evidence="1 2" key="1">
    <citation type="submission" date="2019-02" db="EMBL/GenBank/DDBJ databases">
        <authorList>
            <person name="Goldberg S.R."/>
            <person name="Haltli B.A."/>
            <person name="Correa H."/>
            <person name="Russell K.G."/>
        </authorList>
    </citation>
    <scope>NUCLEOTIDE SEQUENCE [LARGE SCALE GENOMIC DNA]</scope>
    <source>
        <strain evidence="1 2">JCM 16186</strain>
    </source>
</reference>
<gene>
    <name evidence="1" type="ORF">E1163_02220</name>
</gene>
<protein>
    <submittedName>
        <fullName evidence="1">Uncharacterized protein</fullName>
    </submittedName>
</protein>
<dbReference type="Proteomes" id="UP000798808">
    <property type="component" value="Unassembled WGS sequence"/>
</dbReference>
<organism evidence="1 2">
    <name type="scientific">Fulvivirga kasyanovii</name>
    <dbReference type="NCBI Taxonomy" id="396812"/>
    <lineage>
        <taxon>Bacteria</taxon>
        <taxon>Pseudomonadati</taxon>
        <taxon>Bacteroidota</taxon>
        <taxon>Cytophagia</taxon>
        <taxon>Cytophagales</taxon>
        <taxon>Fulvivirgaceae</taxon>
        <taxon>Fulvivirga</taxon>
    </lineage>
</organism>
<keyword evidence="2" id="KW-1185">Reference proteome</keyword>
<evidence type="ECO:0000313" key="1">
    <source>
        <dbReference type="EMBL" id="MTI23759.1"/>
    </source>
</evidence>
<name>A0ABW9RI69_9BACT</name>